<dbReference type="AlphaFoldDB" id="A0A8J2NL24"/>
<gene>
    <name evidence="1" type="ORF">AFUS01_LOCUS405</name>
</gene>
<keyword evidence="2" id="KW-1185">Reference proteome</keyword>
<dbReference type="Proteomes" id="UP000708208">
    <property type="component" value="Unassembled WGS sequence"/>
</dbReference>
<evidence type="ECO:0000313" key="1">
    <source>
        <dbReference type="EMBL" id="CAG7641015.1"/>
    </source>
</evidence>
<organism evidence="1 2">
    <name type="scientific">Allacma fusca</name>
    <dbReference type="NCBI Taxonomy" id="39272"/>
    <lineage>
        <taxon>Eukaryota</taxon>
        <taxon>Metazoa</taxon>
        <taxon>Ecdysozoa</taxon>
        <taxon>Arthropoda</taxon>
        <taxon>Hexapoda</taxon>
        <taxon>Collembola</taxon>
        <taxon>Symphypleona</taxon>
        <taxon>Sminthuridae</taxon>
        <taxon>Allacma</taxon>
    </lineage>
</organism>
<name>A0A8J2NL24_9HEXA</name>
<proteinExistence type="predicted"/>
<sequence length="109" mass="12555">MQLEMAQQEKEIVYVPGSKIPHVDCLSRYPIRSIRIPVSDQNLHQIIGEEPIIQIILGGNVDIFKEHQRKESTLKKIIEELEAHGERTGNSHNRFNSKHALIHGLLFRV</sequence>
<comment type="caution">
    <text evidence="1">The sequence shown here is derived from an EMBL/GenBank/DDBJ whole genome shotgun (WGS) entry which is preliminary data.</text>
</comment>
<accession>A0A8J2NL24</accession>
<feature type="non-terminal residue" evidence="1">
    <location>
        <position position="109"/>
    </location>
</feature>
<evidence type="ECO:0000313" key="2">
    <source>
        <dbReference type="Proteomes" id="UP000708208"/>
    </source>
</evidence>
<dbReference type="EMBL" id="CAJVCH010001786">
    <property type="protein sequence ID" value="CAG7641015.1"/>
    <property type="molecule type" value="Genomic_DNA"/>
</dbReference>
<reference evidence="1" key="1">
    <citation type="submission" date="2021-06" db="EMBL/GenBank/DDBJ databases">
        <authorList>
            <person name="Hodson N. C."/>
            <person name="Mongue J. A."/>
            <person name="Jaron S. K."/>
        </authorList>
    </citation>
    <scope>NUCLEOTIDE SEQUENCE</scope>
</reference>
<protein>
    <submittedName>
        <fullName evidence="1">Uncharacterized protein</fullName>
    </submittedName>
</protein>